<sequence length="50" mass="5475">ATDAVGMRVQSVAKIDGLTKRAALRGLESASKRTKTRVEIPELEILLRLL</sequence>
<comment type="caution">
    <text evidence="1">The sequence shown here is derived from an EMBL/GenBank/DDBJ whole genome shotgun (WGS) entry which is preliminary data.</text>
</comment>
<dbReference type="EMBL" id="QBLH01000406">
    <property type="protein sequence ID" value="TGZ55826.1"/>
    <property type="molecule type" value="Genomic_DNA"/>
</dbReference>
<gene>
    <name evidence="1" type="ORF">DBV15_09354</name>
</gene>
<reference evidence="1 2" key="1">
    <citation type="journal article" date="2019" name="Philos. Trans. R. Soc. Lond., B, Biol. Sci.">
        <title>Ant behaviour and brain gene expression of defending hosts depend on the ecological success of the intruding social parasite.</title>
        <authorList>
            <person name="Kaur R."/>
            <person name="Stoldt M."/>
            <person name="Jongepier E."/>
            <person name="Feldmeyer B."/>
            <person name="Menzel F."/>
            <person name="Bornberg-Bauer E."/>
            <person name="Foitzik S."/>
        </authorList>
    </citation>
    <scope>NUCLEOTIDE SEQUENCE [LARGE SCALE GENOMIC DNA]</scope>
    <source>
        <tissue evidence="1">Whole body</tissue>
    </source>
</reference>
<protein>
    <submittedName>
        <fullName evidence="1">Uncharacterized protein</fullName>
    </submittedName>
</protein>
<dbReference type="Proteomes" id="UP000310200">
    <property type="component" value="Unassembled WGS sequence"/>
</dbReference>
<feature type="non-terminal residue" evidence="1">
    <location>
        <position position="1"/>
    </location>
</feature>
<accession>A0A4S2L151</accession>
<evidence type="ECO:0000313" key="1">
    <source>
        <dbReference type="EMBL" id="TGZ55826.1"/>
    </source>
</evidence>
<proteinExistence type="predicted"/>
<name>A0A4S2L151_9HYME</name>
<organism evidence="1 2">
    <name type="scientific">Temnothorax longispinosus</name>
    <dbReference type="NCBI Taxonomy" id="300112"/>
    <lineage>
        <taxon>Eukaryota</taxon>
        <taxon>Metazoa</taxon>
        <taxon>Ecdysozoa</taxon>
        <taxon>Arthropoda</taxon>
        <taxon>Hexapoda</taxon>
        <taxon>Insecta</taxon>
        <taxon>Pterygota</taxon>
        <taxon>Neoptera</taxon>
        <taxon>Endopterygota</taxon>
        <taxon>Hymenoptera</taxon>
        <taxon>Apocrita</taxon>
        <taxon>Aculeata</taxon>
        <taxon>Formicoidea</taxon>
        <taxon>Formicidae</taxon>
        <taxon>Myrmicinae</taxon>
        <taxon>Temnothorax</taxon>
    </lineage>
</organism>
<dbReference type="AlphaFoldDB" id="A0A4S2L151"/>
<keyword evidence="2" id="KW-1185">Reference proteome</keyword>
<evidence type="ECO:0000313" key="2">
    <source>
        <dbReference type="Proteomes" id="UP000310200"/>
    </source>
</evidence>